<feature type="region of interest" description="Disordered" evidence="8">
    <location>
        <begin position="143"/>
        <end position="162"/>
    </location>
</feature>
<keyword evidence="5 6" id="KW-0505">Motor protein</keyword>
<dbReference type="SUPFAM" id="SSF52540">
    <property type="entry name" value="P-loop containing nucleoside triphosphate hydrolases"/>
    <property type="match status" value="1"/>
</dbReference>
<evidence type="ECO:0000256" key="2">
    <source>
        <dbReference type="ARBA" id="ARBA00022741"/>
    </source>
</evidence>
<keyword evidence="4" id="KW-0175">Coiled coil</keyword>
<dbReference type="InterPro" id="IPR019821">
    <property type="entry name" value="Kinesin_motor_CS"/>
</dbReference>
<dbReference type="SMART" id="SM00129">
    <property type="entry name" value="KISc"/>
    <property type="match status" value="1"/>
</dbReference>
<dbReference type="PANTHER" id="PTHR47968">
    <property type="entry name" value="CENTROMERE PROTEIN E"/>
    <property type="match status" value="1"/>
</dbReference>
<dbReference type="PROSITE" id="PS50067">
    <property type="entry name" value="KINESIN_MOTOR_2"/>
    <property type="match status" value="1"/>
</dbReference>
<evidence type="ECO:0000256" key="4">
    <source>
        <dbReference type="ARBA" id="ARBA00023054"/>
    </source>
</evidence>
<evidence type="ECO:0000259" key="9">
    <source>
        <dbReference type="PROSITE" id="PS50067"/>
    </source>
</evidence>
<accession>A0A225WXA9</accession>
<feature type="domain" description="Kinesin motor" evidence="9">
    <location>
        <begin position="91"/>
        <end position="479"/>
    </location>
</feature>
<dbReference type="STRING" id="4795.A0A225WXA9"/>
<dbReference type="EMBL" id="NBNE01000146">
    <property type="protein sequence ID" value="OWZ22311.1"/>
    <property type="molecule type" value="Genomic_DNA"/>
</dbReference>
<keyword evidence="2 6" id="KW-0547">Nucleotide-binding</keyword>
<evidence type="ECO:0000256" key="1">
    <source>
        <dbReference type="ARBA" id="ARBA00022701"/>
    </source>
</evidence>
<gene>
    <name evidence="10" type="ORF">PHMEG_0003003</name>
</gene>
<feature type="compositionally biased region" description="Basic and acidic residues" evidence="8">
    <location>
        <begin position="533"/>
        <end position="548"/>
    </location>
</feature>
<dbReference type="Proteomes" id="UP000198211">
    <property type="component" value="Unassembled WGS sequence"/>
</dbReference>
<sequence>MSRDEPSQPTTPLFLLSPLAPRPMSSHARIESGVLFTKGERAVADLRPIPRSKFLPRLTTKATDNDDGEAALKEDSDSDTYRQKMWAGQANILVTVRLRPLLSHDRDREEIVKVLGNKEVAVLTRRTGGLVEAVVTAASSGRRNSMHSYRKPRQAASAMPSISGGTRFREKHYAFDYVFTPHDGQHKVYQNTTKFLIHGVLNGFNATVFAYGCTGAGKTYTMLGTQKQPGIMARTLEDLFRNIERVHANPTGRARYRVTVSFLEIYNENIRDLLCASSSCSSSTTMPTSEFLDLREDPIRGSVVAGLSEVEASNAQEVMKLLRRGNRYRSQESTTANSASSRSHAVLQVHIEQQELNPGDDPEFGDSEDNMDVKFGKLSLVDLAGSERAAVTQNRGQRLLEGANINRSLLALGNCINALEKGANAGSFVPYRDSKLTRLLKDSLGGNCRTVMIANVSLAASSVEETLNTLKYANRAKNIKTTVRKNIGETDQKTFSHSSLVENLQQEIATLKTALLQQQEQTEASRNALKESQLRWVESKKPRSDRTSFDNNNNENEDWKTKKLREARQYITESFKERRRLRHELLKLEHQVRASSVFYLIF</sequence>
<dbReference type="Gene3D" id="3.40.850.10">
    <property type="entry name" value="Kinesin motor domain"/>
    <property type="match status" value="1"/>
</dbReference>
<organism evidence="10 11">
    <name type="scientific">Phytophthora megakarya</name>
    <dbReference type="NCBI Taxonomy" id="4795"/>
    <lineage>
        <taxon>Eukaryota</taxon>
        <taxon>Sar</taxon>
        <taxon>Stramenopiles</taxon>
        <taxon>Oomycota</taxon>
        <taxon>Peronosporomycetes</taxon>
        <taxon>Peronosporales</taxon>
        <taxon>Peronosporaceae</taxon>
        <taxon>Phytophthora</taxon>
    </lineage>
</organism>
<keyword evidence="3 6" id="KW-0067">ATP-binding</keyword>
<evidence type="ECO:0000313" key="11">
    <source>
        <dbReference type="Proteomes" id="UP000198211"/>
    </source>
</evidence>
<dbReference type="OrthoDB" id="3176171at2759"/>
<dbReference type="GO" id="GO:0008017">
    <property type="term" value="F:microtubule binding"/>
    <property type="evidence" value="ECO:0007669"/>
    <property type="project" value="InterPro"/>
</dbReference>
<dbReference type="InterPro" id="IPR001752">
    <property type="entry name" value="Kinesin_motor_dom"/>
</dbReference>
<dbReference type="PRINTS" id="PR00380">
    <property type="entry name" value="KINESINHEAVY"/>
</dbReference>
<evidence type="ECO:0000256" key="5">
    <source>
        <dbReference type="ARBA" id="ARBA00023175"/>
    </source>
</evidence>
<dbReference type="InterPro" id="IPR027417">
    <property type="entry name" value="P-loop_NTPase"/>
</dbReference>
<evidence type="ECO:0000256" key="6">
    <source>
        <dbReference type="PROSITE-ProRule" id="PRU00283"/>
    </source>
</evidence>
<comment type="similarity">
    <text evidence="6 7">Belongs to the TRAFAC class myosin-kinesin ATPase superfamily. Kinesin family.</text>
</comment>
<dbReference type="InterPro" id="IPR027640">
    <property type="entry name" value="Kinesin-like_fam"/>
</dbReference>
<proteinExistence type="inferred from homology"/>
<comment type="caution">
    <text evidence="10">The sequence shown here is derived from an EMBL/GenBank/DDBJ whole genome shotgun (WGS) entry which is preliminary data.</text>
</comment>
<feature type="compositionally biased region" description="Basic residues" evidence="8">
    <location>
        <begin position="144"/>
        <end position="153"/>
    </location>
</feature>
<dbReference type="AlphaFoldDB" id="A0A225WXA9"/>
<evidence type="ECO:0000256" key="8">
    <source>
        <dbReference type="SAM" id="MobiDB-lite"/>
    </source>
</evidence>
<name>A0A225WXA9_9STRA</name>
<dbReference type="Pfam" id="PF00225">
    <property type="entry name" value="Kinesin"/>
    <property type="match status" value="1"/>
</dbReference>
<dbReference type="InterPro" id="IPR036961">
    <property type="entry name" value="Kinesin_motor_dom_sf"/>
</dbReference>
<dbReference type="GO" id="GO:0007018">
    <property type="term" value="P:microtubule-based movement"/>
    <property type="evidence" value="ECO:0007669"/>
    <property type="project" value="InterPro"/>
</dbReference>
<evidence type="ECO:0000313" key="10">
    <source>
        <dbReference type="EMBL" id="OWZ22311.1"/>
    </source>
</evidence>
<dbReference type="PANTHER" id="PTHR47968:SF13">
    <property type="entry name" value="KINESIN-LIKE PROTEIN KIF19 ISOFORM X1"/>
    <property type="match status" value="1"/>
</dbReference>
<reference evidence="11" key="1">
    <citation type="submission" date="2017-03" db="EMBL/GenBank/DDBJ databases">
        <title>Phytopthora megakarya and P. palmivora, two closely related causual agents of cacao black pod achieved similar genome size and gene model numbers by different mechanisms.</title>
        <authorList>
            <person name="Ali S."/>
            <person name="Shao J."/>
            <person name="Larry D.J."/>
            <person name="Kronmiller B."/>
            <person name="Shen D."/>
            <person name="Strem M.D."/>
            <person name="Melnick R.L."/>
            <person name="Guiltinan M.J."/>
            <person name="Tyler B.M."/>
            <person name="Meinhardt L.W."/>
            <person name="Bailey B.A."/>
        </authorList>
    </citation>
    <scope>NUCLEOTIDE SEQUENCE [LARGE SCALE GENOMIC DNA]</scope>
    <source>
        <strain evidence="11">zdho120</strain>
    </source>
</reference>
<evidence type="ECO:0000256" key="7">
    <source>
        <dbReference type="RuleBase" id="RU000394"/>
    </source>
</evidence>
<dbReference type="GO" id="GO:0005524">
    <property type="term" value="F:ATP binding"/>
    <property type="evidence" value="ECO:0007669"/>
    <property type="project" value="UniProtKB-UniRule"/>
</dbReference>
<dbReference type="FunFam" id="3.40.850.10:FF:000056">
    <property type="entry name" value="Kinesin-like protein"/>
    <property type="match status" value="1"/>
</dbReference>
<dbReference type="GO" id="GO:0003777">
    <property type="term" value="F:microtubule motor activity"/>
    <property type="evidence" value="ECO:0007669"/>
    <property type="project" value="InterPro"/>
</dbReference>
<dbReference type="PROSITE" id="PS00411">
    <property type="entry name" value="KINESIN_MOTOR_1"/>
    <property type="match status" value="1"/>
</dbReference>
<feature type="region of interest" description="Disordered" evidence="8">
    <location>
        <begin position="533"/>
        <end position="556"/>
    </location>
</feature>
<feature type="binding site" evidence="6">
    <location>
        <begin position="212"/>
        <end position="219"/>
    </location>
    <ligand>
        <name>ATP</name>
        <dbReference type="ChEBI" id="CHEBI:30616"/>
    </ligand>
</feature>
<protein>
    <recommendedName>
        <fullName evidence="7">Kinesin-like protein</fullName>
    </recommendedName>
</protein>
<evidence type="ECO:0000256" key="3">
    <source>
        <dbReference type="ARBA" id="ARBA00022840"/>
    </source>
</evidence>
<keyword evidence="1 7" id="KW-0493">Microtubule</keyword>
<keyword evidence="11" id="KW-1185">Reference proteome</keyword>
<dbReference type="GO" id="GO:0005874">
    <property type="term" value="C:microtubule"/>
    <property type="evidence" value="ECO:0007669"/>
    <property type="project" value="UniProtKB-KW"/>
</dbReference>